<feature type="compositionally biased region" description="Basic and acidic residues" evidence="1">
    <location>
        <begin position="167"/>
        <end position="176"/>
    </location>
</feature>
<comment type="caution">
    <text evidence="2">The sequence shown here is derived from an EMBL/GenBank/DDBJ whole genome shotgun (WGS) entry which is preliminary data.</text>
</comment>
<keyword evidence="3" id="KW-1185">Reference proteome</keyword>
<dbReference type="EMBL" id="JAULSN010000006">
    <property type="protein sequence ID" value="KAK3369106.1"/>
    <property type="molecule type" value="Genomic_DNA"/>
</dbReference>
<accession>A0AAE0K458</accession>
<feature type="region of interest" description="Disordered" evidence="1">
    <location>
        <begin position="766"/>
        <end position="789"/>
    </location>
</feature>
<organism evidence="2 3">
    <name type="scientific">Lasiosphaeria ovina</name>
    <dbReference type="NCBI Taxonomy" id="92902"/>
    <lineage>
        <taxon>Eukaryota</taxon>
        <taxon>Fungi</taxon>
        <taxon>Dikarya</taxon>
        <taxon>Ascomycota</taxon>
        <taxon>Pezizomycotina</taxon>
        <taxon>Sordariomycetes</taxon>
        <taxon>Sordariomycetidae</taxon>
        <taxon>Sordariales</taxon>
        <taxon>Lasiosphaeriaceae</taxon>
        <taxon>Lasiosphaeria</taxon>
    </lineage>
</organism>
<gene>
    <name evidence="2" type="ORF">B0T24DRAFT_631727</name>
</gene>
<protein>
    <submittedName>
        <fullName evidence="2">Uncharacterized protein</fullName>
    </submittedName>
</protein>
<feature type="compositionally biased region" description="Acidic residues" evidence="1">
    <location>
        <begin position="887"/>
        <end position="900"/>
    </location>
</feature>
<feature type="compositionally biased region" description="Low complexity" evidence="1">
    <location>
        <begin position="156"/>
        <end position="166"/>
    </location>
</feature>
<feature type="region of interest" description="Disordered" evidence="1">
    <location>
        <begin position="278"/>
        <end position="309"/>
    </location>
</feature>
<reference evidence="2" key="1">
    <citation type="journal article" date="2023" name="Mol. Phylogenet. Evol.">
        <title>Genome-scale phylogeny and comparative genomics of the fungal order Sordariales.</title>
        <authorList>
            <person name="Hensen N."/>
            <person name="Bonometti L."/>
            <person name="Westerberg I."/>
            <person name="Brannstrom I.O."/>
            <person name="Guillou S."/>
            <person name="Cros-Aarteil S."/>
            <person name="Calhoun S."/>
            <person name="Haridas S."/>
            <person name="Kuo A."/>
            <person name="Mondo S."/>
            <person name="Pangilinan J."/>
            <person name="Riley R."/>
            <person name="LaButti K."/>
            <person name="Andreopoulos B."/>
            <person name="Lipzen A."/>
            <person name="Chen C."/>
            <person name="Yan M."/>
            <person name="Daum C."/>
            <person name="Ng V."/>
            <person name="Clum A."/>
            <person name="Steindorff A."/>
            <person name="Ohm R.A."/>
            <person name="Martin F."/>
            <person name="Silar P."/>
            <person name="Natvig D.O."/>
            <person name="Lalanne C."/>
            <person name="Gautier V."/>
            <person name="Ament-Velasquez S.L."/>
            <person name="Kruys A."/>
            <person name="Hutchinson M.I."/>
            <person name="Powell A.J."/>
            <person name="Barry K."/>
            <person name="Miller A.N."/>
            <person name="Grigoriev I.V."/>
            <person name="Debuchy R."/>
            <person name="Gladieux P."/>
            <person name="Hiltunen Thoren M."/>
            <person name="Johannesson H."/>
        </authorList>
    </citation>
    <scope>NUCLEOTIDE SEQUENCE</scope>
    <source>
        <strain evidence="2">CBS 958.72</strain>
    </source>
</reference>
<sequence length="900" mass="95693">MGFLSFLSRKPGDKSKSNGLPKLGSSGSTTAQVATPRGPYSSSGGAVSAVHTLPRHRSRFSGTQLSLDDEHAADPVAPAPSISRFREESMERPSTAPPDQGQSDAIWATAGPRVKKTAARGPPPLSFRMLRPSTAAPGPRPSSHGAGDSAPSATFSSHSRSNSIRSDSGRGFKDILDAQSEINPADFKTRVQAAGARDYGEDVAERNMGQNGFELGSPHVQAFYAHLNGSQNQQHARNADSLPHRRPTSAIYASGARTKSMTSSSKYPLPTSAAAAAAATRAPRATKSSTTFNFPPSSPNLRPLKRPQSIGTYMSSTSLRRANGPSAGRHFSAQNGGILTDASRNAFVHEGEKFPSLSSPIVLAPPKTRHDTGRPPRIPRDLVVLAKQKSGLPLAVPVDDDEAISDIQNRSETSFSLRSSILPSHHEAIITGSSSTSLPRKRHSLHTLQSSISSSSFAGRETVVAAEFTPLAYPRSKLRRINPPATPQEAPSNPPTSETMSVLEDVSPVDSAPSPFVRGAPSITHKTRERPESIAAARGLSVVPVTGSSNLDELSEHASLQNRSMRGWSASSATPTASDISSNQRPQSPHTANTSIDLSSSCSPVQSSRESSLDNGTGLSPKTPQSVAFNMDDYVSSDDDSFSTCQRPPRGEGEEDLLFRDDVGYGVHGTQLPGLFDALSIADGASQQSPQQKRMMMMGPSLRAHSLTALSPVYDAGTFGRSRRFILDTAAHDDDEEEGNDDSYYSDGPEVFSLRTLQGTGTTRLSALHSGSSRTTQQQQQQQYATAGDVIEEEREGKVDVAAAVKLRKEVKARKRAQALSLSSSSSRARRARSAAPVLSGRKSEVALTAVATTTPMLIVTTAESLSLSSQPIPLPMGTNKQAAIHDDEDEDEAENTDVE</sequence>
<dbReference type="Proteomes" id="UP001287356">
    <property type="component" value="Unassembled WGS sequence"/>
</dbReference>
<feature type="compositionally biased region" description="Polar residues" evidence="1">
    <location>
        <begin position="489"/>
        <end position="500"/>
    </location>
</feature>
<dbReference type="AlphaFoldDB" id="A0AAE0K458"/>
<feature type="compositionally biased region" description="Basic and acidic residues" evidence="1">
    <location>
        <begin position="368"/>
        <end position="377"/>
    </location>
</feature>
<feature type="region of interest" description="Disordered" evidence="1">
    <location>
        <begin position="358"/>
        <end position="377"/>
    </location>
</feature>
<feature type="region of interest" description="Disordered" evidence="1">
    <location>
        <begin position="477"/>
        <end position="535"/>
    </location>
</feature>
<feature type="region of interest" description="Disordered" evidence="1">
    <location>
        <begin position="869"/>
        <end position="900"/>
    </location>
</feature>
<feature type="region of interest" description="Disordered" evidence="1">
    <location>
        <begin position="555"/>
        <end position="627"/>
    </location>
</feature>
<feature type="compositionally biased region" description="Low complexity" evidence="1">
    <location>
        <begin position="818"/>
        <end position="827"/>
    </location>
</feature>
<reference evidence="2" key="2">
    <citation type="submission" date="2023-06" db="EMBL/GenBank/DDBJ databases">
        <authorList>
            <consortium name="Lawrence Berkeley National Laboratory"/>
            <person name="Haridas S."/>
            <person name="Hensen N."/>
            <person name="Bonometti L."/>
            <person name="Westerberg I."/>
            <person name="Brannstrom I.O."/>
            <person name="Guillou S."/>
            <person name="Cros-Aarteil S."/>
            <person name="Calhoun S."/>
            <person name="Kuo A."/>
            <person name="Mondo S."/>
            <person name="Pangilinan J."/>
            <person name="Riley R."/>
            <person name="Labutti K."/>
            <person name="Andreopoulos B."/>
            <person name="Lipzen A."/>
            <person name="Chen C."/>
            <person name="Yanf M."/>
            <person name="Daum C."/>
            <person name="Ng V."/>
            <person name="Clum A."/>
            <person name="Steindorff A."/>
            <person name="Ohm R."/>
            <person name="Martin F."/>
            <person name="Silar P."/>
            <person name="Natvig D."/>
            <person name="Lalanne C."/>
            <person name="Gautier V."/>
            <person name="Ament-Velasquez S.L."/>
            <person name="Kruys A."/>
            <person name="Hutchinson M.I."/>
            <person name="Powell A.J."/>
            <person name="Barry K."/>
            <person name="Miller A.N."/>
            <person name="Grigoriev I.V."/>
            <person name="Debuchy R."/>
            <person name="Gladieux P."/>
            <person name="Thoren M.H."/>
            <person name="Johannesson H."/>
        </authorList>
    </citation>
    <scope>NUCLEOTIDE SEQUENCE</scope>
    <source>
        <strain evidence="2">CBS 958.72</strain>
    </source>
</reference>
<evidence type="ECO:0000256" key="1">
    <source>
        <dbReference type="SAM" id="MobiDB-lite"/>
    </source>
</evidence>
<feature type="region of interest" description="Disordered" evidence="1">
    <location>
        <begin position="1"/>
        <end position="180"/>
    </location>
</feature>
<feature type="compositionally biased region" description="Low complexity" evidence="1">
    <location>
        <begin position="278"/>
        <end position="295"/>
    </location>
</feature>
<feature type="region of interest" description="Disordered" evidence="1">
    <location>
        <begin position="816"/>
        <end position="839"/>
    </location>
</feature>
<evidence type="ECO:0000313" key="3">
    <source>
        <dbReference type="Proteomes" id="UP001287356"/>
    </source>
</evidence>
<name>A0AAE0K458_9PEZI</name>
<evidence type="ECO:0000313" key="2">
    <source>
        <dbReference type="EMBL" id="KAK3369106.1"/>
    </source>
</evidence>
<proteinExistence type="predicted"/>